<reference evidence="7 8" key="1">
    <citation type="submission" date="2019-12" db="EMBL/GenBank/DDBJ databases">
        <title>Novel species isolated from a subtropical stream in China.</title>
        <authorList>
            <person name="Lu H."/>
        </authorList>
    </citation>
    <scope>NUCLEOTIDE SEQUENCE [LARGE SCALE GENOMIC DNA]</scope>
    <source>
        <strain evidence="7 8">FT50W</strain>
    </source>
</reference>
<evidence type="ECO:0000313" key="8">
    <source>
        <dbReference type="Proteomes" id="UP000474565"/>
    </source>
</evidence>
<dbReference type="GO" id="GO:0004030">
    <property type="term" value="F:aldehyde dehydrogenase [NAD(P)+] activity"/>
    <property type="evidence" value="ECO:0007669"/>
    <property type="project" value="UniProtKB-ARBA"/>
</dbReference>
<dbReference type="PROSITE" id="PS00687">
    <property type="entry name" value="ALDEHYDE_DEHYDR_GLU"/>
    <property type="match status" value="1"/>
</dbReference>
<dbReference type="InterPro" id="IPR016162">
    <property type="entry name" value="Ald_DH_N"/>
</dbReference>
<dbReference type="Gene3D" id="3.40.605.10">
    <property type="entry name" value="Aldehyde Dehydrogenase, Chain A, domain 1"/>
    <property type="match status" value="2"/>
</dbReference>
<dbReference type="Proteomes" id="UP000474565">
    <property type="component" value="Unassembled WGS sequence"/>
</dbReference>
<dbReference type="Pfam" id="PF00171">
    <property type="entry name" value="Aldedh"/>
    <property type="match status" value="2"/>
</dbReference>
<dbReference type="InterPro" id="IPR015590">
    <property type="entry name" value="Aldehyde_DH_dom"/>
</dbReference>
<organism evidence="7 8">
    <name type="scientific">Duganella lactea</name>
    <dbReference type="NCBI Taxonomy" id="2692173"/>
    <lineage>
        <taxon>Bacteria</taxon>
        <taxon>Pseudomonadati</taxon>
        <taxon>Pseudomonadota</taxon>
        <taxon>Betaproteobacteria</taxon>
        <taxon>Burkholderiales</taxon>
        <taxon>Oxalobacteraceae</taxon>
        <taxon>Telluria group</taxon>
        <taxon>Duganella</taxon>
    </lineage>
</organism>
<dbReference type="InterPro" id="IPR016163">
    <property type="entry name" value="Ald_DH_C"/>
</dbReference>
<dbReference type="FunFam" id="3.40.605.10:FF:000001">
    <property type="entry name" value="Aldehyde dehydrogenase 1"/>
    <property type="match status" value="1"/>
</dbReference>
<evidence type="ECO:0000256" key="4">
    <source>
        <dbReference type="PROSITE-ProRule" id="PRU10007"/>
    </source>
</evidence>
<comment type="caution">
    <text evidence="7">The sequence shown here is derived from an EMBL/GenBank/DDBJ whole genome shotgun (WGS) entry which is preliminary data.</text>
</comment>
<dbReference type="InterPro" id="IPR011408">
    <property type="entry name" value="Aldehyde_DH"/>
</dbReference>
<evidence type="ECO:0000313" key="7">
    <source>
        <dbReference type="EMBL" id="MYM82444.1"/>
    </source>
</evidence>
<dbReference type="PIRSF" id="PIRSF036490">
    <property type="entry name" value="Aldedh_dupl"/>
    <property type="match status" value="1"/>
</dbReference>
<keyword evidence="2 5" id="KW-0560">Oxidoreductase</keyword>
<name>A0A6L8MIW3_9BURK</name>
<protein>
    <submittedName>
        <fullName evidence="7">Aldehyde dehydrogenase family protein</fullName>
    </submittedName>
</protein>
<evidence type="ECO:0000259" key="6">
    <source>
        <dbReference type="Pfam" id="PF00171"/>
    </source>
</evidence>
<dbReference type="Gene3D" id="3.40.309.10">
    <property type="entry name" value="Aldehyde Dehydrogenase, Chain A, domain 2"/>
    <property type="match status" value="1"/>
</dbReference>
<evidence type="ECO:0000256" key="5">
    <source>
        <dbReference type="RuleBase" id="RU003345"/>
    </source>
</evidence>
<proteinExistence type="inferred from homology"/>
<feature type="domain" description="Aldehyde dehydrogenase" evidence="6">
    <location>
        <begin position="37"/>
        <end position="474"/>
    </location>
</feature>
<dbReference type="FunFam" id="3.40.309.10:FF:000012">
    <property type="entry name" value="Betaine aldehyde dehydrogenase"/>
    <property type="match status" value="1"/>
</dbReference>
<comment type="similarity">
    <text evidence="1 3 5">Belongs to the aldehyde dehydrogenase family.</text>
</comment>
<accession>A0A6L8MIW3</accession>
<dbReference type="InterPro" id="IPR016161">
    <property type="entry name" value="Ald_DH/histidinol_DH"/>
</dbReference>
<evidence type="ECO:0000256" key="3">
    <source>
        <dbReference type="PIRNR" id="PIRNR036490"/>
    </source>
</evidence>
<dbReference type="AlphaFoldDB" id="A0A6L8MIW3"/>
<evidence type="ECO:0000256" key="1">
    <source>
        <dbReference type="ARBA" id="ARBA00009986"/>
    </source>
</evidence>
<dbReference type="SUPFAM" id="SSF53720">
    <property type="entry name" value="ALDH-like"/>
    <property type="match status" value="2"/>
</dbReference>
<dbReference type="PANTHER" id="PTHR11699">
    <property type="entry name" value="ALDEHYDE DEHYDROGENASE-RELATED"/>
    <property type="match status" value="1"/>
</dbReference>
<feature type="active site" evidence="4">
    <location>
        <position position="255"/>
    </location>
</feature>
<gene>
    <name evidence="7" type="ORF">GTP44_10825</name>
</gene>
<evidence type="ECO:0000256" key="2">
    <source>
        <dbReference type="ARBA" id="ARBA00023002"/>
    </source>
</evidence>
<feature type="domain" description="Aldehyde dehydrogenase" evidence="6">
    <location>
        <begin position="527"/>
        <end position="746"/>
    </location>
</feature>
<dbReference type="EMBL" id="WWCP01000010">
    <property type="protein sequence ID" value="MYM82444.1"/>
    <property type="molecule type" value="Genomic_DNA"/>
</dbReference>
<sequence>MEYGPAPESTKEAQAWLEQRGRQFGLFINNEWSEAGELFASINPANGAKLADLTQGTAADVDRAVAAARAAQPGWQALGGHGRAKIMYAIARLMQKHARLFAVLETLDNGKTIRETRDVDLPLVARHFYHHAGWAQLQAEEFADYRAVGVVGQIVPWNFPLLMLAWKIAPALAAGNTVVFKPAEFTSLTALLFADICVQAGVPAGVVNIVTGDGRVGEAIVKHADIDKLAFTGSTEVGRLIREASAGSGKKLSLELGGKSPFIVFEDADLDAAVEGLVDSIWFNQGQVCCAGSRLLVQESVQDKFLDKLRARMDKLTLGSPLDKSMDIGALVDPVQKQRIEGLVQSARDEGCTVYQPACELPADGSWFPPTLITGASTAAAVAQAEIFGPVLVAMSFRTPPEAVQLANNTVYGLAACVWTENISLALDVAPAIKAGVVWINTANQFDAACGFGGYRESGYGREGGREGMYEYMTALSEDARPAAPVVEPKAKPKAVPASGGVFAIDRTAKMYIGGKQARPDGAYSRAIHGADGEFIAEVGEGSRKDIRNAVEAAHKATGWTKATAHNRAQVLYYIAENLAARGEEFAARIAAMTSSKNAEKEVLASIERLFYYAAWADKYDGLAHQPPMHGITVALNEPLGVIGIVCPNEAPLLGFISLVAPAIALGNRVVVVPSEAHPLSATDLYQVFDTSDLPAGVVNIITGSADELARTLATHGDIDAVWRHDGSAEGCAEVERLSASTLKRTWVGGAKGRDWYSTAQAGGRAVLAHASQVKNIWIPYGV</sequence>
<dbReference type="InterPro" id="IPR029510">
    <property type="entry name" value="Ald_DH_CS_GLU"/>
</dbReference>